<feature type="transmembrane region" description="Helical" evidence="1">
    <location>
        <begin position="296"/>
        <end position="317"/>
    </location>
</feature>
<organism evidence="3 4">
    <name type="scientific">Heterodermia speciosa</name>
    <dbReference type="NCBI Taxonomy" id="116794"/>
    <lineage>
        <taxon>Eukaryota</taxon>
        <taxon>Fungi</taxon>
        <taxon>Dikarya</taxon>
        <taxon>Ascomycota</taxon>
        <taxon>Pezizomycotina</taxon>
        <taxon>Lecanoromycetes</taxon>
        <taxon>OSLEUM clade</taxon>
        <taxon>Lecanoromycetidae</taxon>
        <taxon>Caliciales</taxon>
        <taxon>Physciaceae</taxon>
        <taxon>Heterodermia</taxon>
    </lineage>
</organism>
<feature type="transmembrane region" description="Helical" evidence="1">
    <location>
        <begin position="431"/>
        <end position="455"/>
    </location>
</feature>
<feature type="transmembrane region" description="Helical" evidence="1">
    <location>
        <begin position="53"/>
        <end position="74"/>
    </location>
</feature>
<dbReference type="Proteomes" id="UP000664521">
    <property type="component" value="Unassembled WGS sequence"/>
</dbReference>
<feature type="transmembrane region" description="Helical" evidence="1">
    <location>
        <begin position="486"/>
        <end position="504"/>
    </location>
</feature>
<keyword evidence="4" id="KW-1185">Reference proteome</keyword>
<keyword evidence="2" id="KW-0732">Signal</keyword>
<evidence type="ECO:0008006" key="5">
    <source>
        <dbReference type="Google" id="ProtNLM"/>
    </source>
</evidence>
<dbReference type="AlphaFoldDB" id="A0A8H3G2T2"/>
<dbReference type="InterPro" id="IPR053018">
    <property type="entry name" value="Elsinochrome_Biosynth-Asso"/>
</dbReference>
<dbReference type="PANTHER" id="PTHR37577">
    <property type="entry name" value="INTEGRAL MEMBRANE PROTEIN"/>
    <property type="match status" value="1"/>
</dbReference>
<proteinExistence type="predicted"/>
<evidence type="ECO:0000313" key="4">
    <source>
        <dbReference type="Proteomes" id="UP000664521"/>
    </source>
</evidence>
<evidence type="ECO:0000256" key="2">
    <source>
        <dbReference type="SAM" id="SignalP"/>
    </source>
</evidence>
<feature type="transmembrane region" description="Helical" evidence="1">
    <location>
        <begin position="95"/>
        <end position="114"/>
    </location>
</feature>
<keyword evidence="1" id="KW-0472">Membrane</keyword>
<dbReference type="OrthoDB" id="5427664at2759"/>
<keyword evidence="1" id="KW-1133">Transmembrane helix</keyword>
<comment type="caution">
    <text evidence="3">The sequence shown here is derived from an EMBL/GenBank/DDBJ whole genome shotgun (WGS) entry which is preliminary data.</text>
</comment>
<feature type="transmembrane region" description="Helical" evidence="1">
    <location>
        <begin position="386"/>
        <end position="405"/>
    </location>
</feature>
<protein>
    <recommendedName>
        <fullName evidence="5">Transmembrane protein</fullName>
    </recommendedName>
</protein>
<feature type="signal peptide" evidence="2">
    <location>
        <begin position="1"/>
        <end position="22"/>
    </location>
</feature>
<dbReference type="EMBL" id="CAJPDS010000083">
    <property type="protein sequence ID" value="CAF9935524.1"/>
    <property type="molecule type" value="Genomic_DNA"/>
</dbReference>
<keyword evidence="1" id="KW-0812">Transmembrane</keyword>
<feature type="transmembrane region" description="Helical" evidence="1">
    <location>
        <begin position="270"/>
        <end position="289"/>
    </location>
</feature>
<name>A0A8H3G2T2_9LECA</name>
<gene>
    <name evidence="3" type="ORF">HETSPECPRED_009818</name>
</gene>
<feature type="transmembrane region" description="Helical" evidence="1">
    <location>
        <begin position="323"/>
        <end position="344"/>
    </location>
</feature>
<feature type="transmembrane region" description="Helical" evidence="1">
    <location>
        <begin position="120"/>
        <end position="139"/>
    </location>
</feature>
<evidence type="ECO:0000256" key="1">
    <source>
        <dbReference type="SAM" id="Phobius"/>
    </source>
</evidence>
<feature type="chain" id="PRO_5034584166" description="Transmembrane protein" evidence="2">
    <location>
        <begin position="23"/>
        <end position="524"/>
    </location>
</feature>
<sequence length="524" mass="59590">MLSAYSTLLLVTVQFLVGCSQQHNLVDRAFLDFFVPKSFVIQDPTTSEQWTRAFNAAVLFFGDTQVITSVAILVSGYVQLPCGLSAYHWQTIVDLAWFSALTHLATLTSLRQYFRSRPTMAILRIIFMGMTLVLLGAALQPTIFMPELRNNESAFVKNVPGLQDSQIVVNEFISSPAICLFSDRSRDKVWKSQSVLEVDGCHRSKPYNPNIVILSLLYLLTSYLSRIIRLFAPLAGSASQWLRYGPISFLQMKYSSTCVHSSMFNPIWTVWKALLLLFMTLWDAFYLAANSMLWEILWLVAALVWGTLRIIGLRMLSHLPGEYSWGFGQILAVLLSTVPIWSFFSTIQEAKYDDVNTGQEIEKKADEHELAETLHSIEQSGWFRSLLGFMFGIAMQFAAEVLYRFPAPGVSDAVFDLSGPELLQSNTKLIVAYYSTMFCFSLLFLIVFASTCLLVHFKHIRPRVFCHHPERWESTKFRNISSRSRLVLVLLLCGLYNLFNYAMFHGPPGQPGIFLKWWSRSHGS</sequence>
<evidence type="ECO:0000313" key="3">
    <source>
        <dbReference type="EMBL" id="CAF9935524.1"/>
    </source>
</evidence>
<dbReference type="PANTHER" id="PTHR37577:SF1">
    <property type="entry name" value="INTEGRAL MEMBRANE PROTEIN"/>
    <property type="match status" value="1"/>
</dbReference>
<accession>A0A8H3G2T2</accession>
<reference evidence="3" key="1">
    <citation type="submission" date="2021-03" db="EMBL/GenBank/DDBJ databases">
        <authorList>
            <person name="Tagirdzhanova G."/>
        </authorList>
    </citation>
    <scope>NUCLEOTIDE SEQUENCE</scope>
</reference>